<gene>
    <name evidence="2" type="ORF">FHS40_009175</name>
</gene>
<accession>A0A7W8B6G1</accession>
<feature type="region of interest" description="Disordered" evidence="1">
    <location>
        <begin position="87"/>
        <end position="117"/>
    </location>
</feature>
<organism evidence="2 3">
    <name type="scientific">Streptomyces spectabilis</name>
    <dbReference type="NCBI Taxonomy" id="68270"/>
    <lineage>
        <taxon>Bacteria</taxon>
        <taxon>Bacillati</taxon>
        <taxon>Actinomycetota</taxon>
        <taxon>Actinomycetes</taxon>
        <taxon>Kitasatosporales</taxon>
        <taxon>Streptomycetaceae</taxon>
        <taxon>Streptomyces</taxon>
    </lineage>
</organism>
<reference evidence="2 3" key="1">
    <citation type="submission" date="2020-08" db="EMBL/GenBank/DDBJ databases">
        <title>Genomic Encyclopedia of Type Strains, Phase III (KMG-III): the genomes of soil and plant-associated and newly described type strains.</title>
        <authorList>
            <person name="Whitman W."/>
        </authorList>
    </citation>
    <scope>NUCLEOTIDE SEQUENCE [LARGE SCALE GENOMIC DNA]</scope>
    <source>
        <strain evidence="2 3">CECT 3146</strain>
    </source>
</reference>
<feature type="compositionally biased region" description="Polar residues" evidence="1">
    <location>
        <begin position="15"/>
        <end position="30"/>
    </location>
</feature>
<evidence type="ECO:0000313" key="2">
    <source>
        <dbReference type="EMBL" id="MBB5110045.1"/>
    </source>
</evidence>
<feature type="region of interest" description="Disordered" evidence="1">
    <location>
        <begin position="157"/>
        <end position="206"/>
    </location>
</feature>
<evidence type="ECO:0000313" key="3">
    <source>
        <dbReference type="Proteomes" id="UP000549009"/>
    </source>
</evidence>
<dbReference type="EMBL" id="JACHJD010000060">
    <property type="protein sequence ID" value="MBB5110045.1"/>
    <property type="molecule type" value="Genomic_DNA"/>
</dbReference>
<proteinExistence type="predicted"/>
<sequence>MRPRYPTMAHPPLSRQATDQAERSGSTTVPGTVECRDVGPAKGQCGWGAQEDQPDWAELVGLLSDGGVQRDLYRPGQSHVEARLQVGQAQPPEQVEAGYPTGTSAGSTRPGRTGGCSATAAAVPTCLSSPGRRSSSTSWSRAERLRTIRCLSLTGPSGVARAASTGRRHHGAPASGTAWSLPDPRRTPVTRRPSAAKAPGVGSVAGRHQEGDLQAVHRLRRRWINGSVSFTPFVDDGLEPPG</sequence>
<protein>
    <submittedName>
        <fullName evidence="2">Uncharacterized protein</fullName>
    </submittedName>
</protein>
<comment type="caution">
    <text evidence="2">The sequence shown here is derived from an EMBL/GenBank/DDBJ whole genome shotgun (WGS) entry which is preliminary data.</text>
</comment>
<dbReference type="Proteomes" id="UP000549009">
    <property type="component" value="Unassembled WGS sequence"/>
</dbReference>
<dbReference type="AlphaFoldDB" id="A0A7W8B6G1"/>
<feature type="region of interest" description="Disordered" evidence="1">
    <location>
        <begin position="1"/>
        <end position="39"/>
    </location>
</feature>
<keyword evidence="3" id="KW-1185">Reference proteome</keyword>
<evidence type="ECO:0000256" key="1">
    <source>
        <dbReference type="SAM" id="MobiDB-lite"/>
    </source>
</evidence>
<name>A0A7W8B6G1_STRST</name>